<feature type="compositionally biased region" description="Polar residues" evidence="1">
    <location>
        <begin position="84"/>
        <end position="106"/>
    </location>
</feature>
<keyword evidence="3" id="KW-1185">Reference proteome</keyword>
<evidence type="ECO:0000256" key="1">
    <source>
        <dbReference type="SAM" id="MobiDB-lite"/>
    </source>
</evidence>
<protein>
    <submittedName>
        <fullName evidence="2">Uncharacterized protein</fullName>
    </submittedName>
</protein>
<evidence type="ECO:0000313" key="2">
    <source>
        <dbReference type="EMBL" id="GBP74599.1"/>
    </source>
</evidence>
<feature type="compositionally biased region" description="Low complexity" evidence="1">
    <location>
        <begin position="155"/>
        <end position="167"/>
    </location>
</feature>
<dbReference type="AlphaFoldDB" id="A0A4C1YIZ4"/>
<proteinExistence type="predicted"/>
<organism evidence="2 3">
    <name type="scientific">Eumeta variegata</name>
    <name type="common">Bagworm moth</name>
    <name type="synonym">Eumeta japonica</name>
    <dbReference type="NCBI Taxonomy" id="151549"/>
    <lineage>
        <taxon>Eukaryota</taxon>
        <taxon>Metazoa</taxon>
        <taxon>Ecdysozoa</taxon>
        <taxon>Arthropoda</taxon>
        <taxon>Hexapoda</taxon>
        <taxon>Insecta</taxon>
        <taxon>Pterygota</taxon>
        <taxon>Neoptera</taxon>
        <taxon>Endopterygota</taxon>
        <taxon>Lepidoptera</taxon>
        <taxon>Glossata</taxon>
        <taxon>Ditrysia</taxon>
        <taxon>Tineoidea</taxon>
        <taxon>Psychidae</taxon>
        <taxon>Oiketicinae</taxon>
        <taxon>Eumeta</taxon>
    </lineage>
</organism>
<dbReference type="Proteomes" id="UP000299102">
    <property type="component" value="Unassembled WGS sequence"/>
</dbReference>
<feature type="region of interest" description="Disordered" evidence="1">
    <location>
        <begin position="155"/>
        <end position="177"/>
    </location>
</feature>
<comment type="caution">
    <text evidence="2">The sequence shown here is derived from an EMBL/GenBank/DDBJ whole genome shotgun (WGS) entry which is preliminary data.</text>
</comment>
<dbReference type="EMBL" id="BGZK01001214">
    <property type="protein sequence ID" value="GBP74599.1"/>
    <property type="molecule type" value="Genomic_DNA"/>
</dbReference>
<sequence length="177" mass="20086">MEKFQKINNKQDSNPVNLYSEPLNTVLDKRAASDSEATLSSNRPISPMLGKRACRVGTFTRSFYDLDMRRSSRQHYRSRLATRVPQTAQSNHSRPNIRTHINTPTTMIAGDNLGRGTREDAMSRRAVGGRRVGLRRRFGAPVRFKRDEFSFAPSRRLSLSGPSSGVSSDKRLQFRRS</sequence>
<evidence type="ECO:0000313" key="3">
    <source>
        <dbReference type="Proteomes" id="UP000299102"/>
    </source>
</evidence>
<gene>
    <name evidence="2" type="ORF">EVAR_49180_1</name>
</gene>
<feature type="region of interest" description="Disordered" evidence="1">
    <location>
        <begin position="75"/>
        <end position="127"/>
    </location>
</feature>
<accession>A0A4C1YIZ4</accession>
<feature type="compositionally biased region" description="Basic and acidic residues" evidence="1">
    <location>
        <begin position="168"/>
        <end position="177"/>
    </location>
</feature>
<name>A0A4C1YIZ4_EUMVA</name>
<reference evidence="2 3" key="1">
    <citation type="journal article" date="2019" name="Commun. Biol.">
        <title>The bagworm genome reveals a unique fibroin gene that provides high tensile strength.</title>
        <authorList>
            <person name="Kono N."/>
            <person name="Nakamura H."/>
            <person name="Ohtoshi R."/>
            <person name="Tomita M."/>
            <person name="Numata K."/>
            <person name="Arakawa K."/>
        </authorList>
    </citation>
    <scope>NUCLEOTIDE SEQUENCE [LARGE SCALE GENOMIC DNA]</scope>
</reference>